<reference evidence="1 2" key="1">
    <citation type="journal article" date="2021" name="Commun. Biol.">
        <title>The genome of Shorea leprosula (Dipterocarpaceae) highlights the ecological relevance of drought in aseasonal tropical rainforests.</title>
        <authorList>
            <person name="Ng K.K.S."/>
            <person name="Kobayashi M.J."/>
            <person name="Fawcett J.A."/>
            <person name="Hatakeyama M."/>
            <person name="Paape T."/>
            <person name="Ng C.H."/>
            <person name="Ang C.C."/>
            <person name="Tnah L.H."/>
            <person name="Lee C.T."/>
            <person name="Nishiyama T."/>
            <person name="Sese J."/>
            <person name="O'Brien M.J."/>
            <person name="Copetti D."/>
            <person name="Mohd Noor M.I."/>
            <person name="Ong R.C."/>
            <person name="Putra M."/>
            <person name="Sireger I.Z."/>
            <person name="Indrioko S."/>
            <person name="Kosugi Y."/>
            <person name="Izuno A."/>
            <person name="Isagi Y."/>
            <person name="Lee S.L."/>
            <person name="Shimizu K.K."/>
        </authorList>
    </citation>
    <scope>NUCLEOTIDE SEQUENCE [LARGE SCALE GENOMIC DNA]</scope>
    <source>
        <strain evidence="1">214</strain>
    </source>
</reference>
<proteinExistence type="predicted"/>
<keyword evidence="2" id="KW-1185">Reference proteome</keyword>
<accession>A0AAV5MHU2</accession>
<protein>
    <submittedName>
        <fullName evidence="1">Uncharacterized protein</fullName>
    </submittedName>
</protein>
<gene>
    <name evidence="1" type="ORF">SLEP1_g55406</name>
</gene>
<sequence length="35" mass="3893">MIVDDGWCRVQVIWCRARELMQSKAGAGSKAGRRG</sequence>
<dbReference type="AlphaFoldDB" id="A0AAV5MHU2"/>
<comment type="caution">
    <text evidence="1">The sequence shown here is derived from an EMBL/GenBank/DDBJ whole genome shotgun (WGS) entry which is preliminary data.</text>
</comment>
<organism evidence="1 2">
    <name type="scientific">Rubroshorea leprosula</name>
    <dbReference type="NCBI Taxonomy" id="152421"/>
    <lineage>
        <taxon>Eukaryota</taxon>
        <taxon>Viridiplantae</taxon>
        <taxon>Streptophyta</taxon>
        <taxon>Embryophyta</taxon>
        <taxon>Tracheophyta</taxon>
        <taxon>Spermatophyta</taxon>
        <taxon>Magnoliopsida</taxon>
        <taxon>eudicotyledons</taxon>
        <taxon>Gunneridae</taxon>
        <taxon>Pentapetalae</taxon>
        <taxon>rosids</taxon>
        <taxon>malvids</taxon>
        <taxon>Malvales</taxon>
        <taxon>Dipterocarpaceae</taxon>
        <taxon>Rubroshorea</taxon>
    </lineage>
</organism>
<name>A0AAV5MHU2_9ROSI</name>
<dbReference type="Proteomes" id="UP001054252">
    <property type="component" value="Unassembled WGS sequence"/>
</dbReference>
<evidence type="ECO:0000313" key="2">
    <source>
        <dbReference type="Proteomes" id="UP001054252"/>
    </source>
</evidence>
<evidence type="ECO:0000313" key="1">
    <source>
        <dbReference type="EMBL" id="GKV48609.1"/>
    </source>
</evidence>
<dbReference type="EMBL" id="BPVZ01000263">
    <property type="protein sequence ID" value="GKV48609.1"/>
    <property type="molecule type" value="Genomic_DNA"/>
</dbReference>